<comment type="subcellular location">
    <subcellularLocation>
        <location evidence="1">Membrane</location>
        <topology evidence="1">Multi-pass membrane protein</topology>
    </subcellularLocation>
</comment>
<evidence type="ECO:0000256" key="1">
    <source>
        <dbReference type="ARBA" id="ARBA00004141"/>
    </source>
</evidence>
<dbReference type="PANTHER" id="PTHR11157">
    <property type="entry name" value="FATTY ACID ACYL TRANSFERASE-RELATED"/>
    <property type="match status" value="1"/>
</dbReference>
<proteinExistence type="inferred from homology"/>
<evidence type="ECO:0000256" key="8">
    <source>
        <dbReference type="ARBA" id="ARBA00023136"/>
    </source>
</evidence>
<dbReference type="PROSITE" id="PS01188">
    <property type="entry name" value="ELO"/>
    <property type="match status" value="1"/>
</dbReference>
<keyword evidence="13" id="KW-1185">Reference proteome</keyword>
<keyword evidence="8 10" id="KW-0472">Membrane</keyword>
<dbReference type="PANTHER" id="PTHR11157:SF17">
    <property type="entry name" value="ELONGATION OF VERY LONG CHAIN FATTY ACIDS PROTEIN 6"/>
    <property type="match status" value="1"/>
</dbReference>
<feature type="signal peptide" evidence="11">
    <location>
        <begin position="1"/>
        <end position="22"/>
    </location>
</feature>
<feature type="transmembrane region" description="Helical" evidence="10">
    <location>
        <begin position="83"/>
        <end position="103"/>
    </location>
</feature>
<keyword evidence="4 10" id="KW-0812">Transmembrane</keyword>
<keyword evidence="7 10" id="KW-0443">Lipid metabolism</keyword>
<gene>
    <name evidence="12" type="ORF">TeGR_g4098</name>
</gene>
<organism evidence="12 13">
    <name type="scientific">Tetraparma gracilis</name>
    <dbReference type="NCBI Taxonomy" id="2962635"/>
    <lineage>
        <taxon>Eukaryota</taxon>
        <taxon>Sar</taxon>
        <taxon>Stramenopiles</taxon>
        <taxon>Ochrophyta</taxon>
        <taxon>Bolidophyceae</taxon>
        <taxon>Parmales</taxon>
        <taxon>Triparmaceae</taxon>
        <taxon>Tetraparma</taxon>
    </lineage>
</organism>
<evidence type="ECO:0000313" key="13">
    <source>
        <dbReference type="Proteomes" id="UP001165060"/>
    </source>
</evidence>
<evidence type="ECO:0000256" key="2">
    <source>
        <dbReference type="ARBA" id="ARBA00022516"/>
    </source>
</evidence>
<accession>A0ABQ6N354</accession>
<evidence type="ECO:0000256" key="4">
    <source>
        <dbReference type="ARBA" id="ARBA00022692"/>
    </source>
</evidence>
<evidence type="ECO:0000256" key="6">
    <source>
        <dbReference type="ARBA" id="ARBA00022989"/>
    </source>
</evidence>
<keyword evidence="11" id="KW-0732">Signal</keyword>
<keyword evidence="6 10" id="KW-1133">Transmembrane helix</keyword>
<evidence type="ECO:0000256" key="11">
    <source>
        <dbReference type="SAM" id="SignalP"/>
    </source>
</evidence>
<dbReference type="InterPro" id="IPR030457">
    <property type="entry name" value="ELO_CS"/>
</dbReference>
<keyword evidence="9 10" id="KW-0275">Fatty acid biosynthesis</keyword>
<dbReference type="EMBL" id="BRYB01003543">
    <property type="protein sequence ID" value="GMI38502.1"/>
    <property type="molecule type" value="Genomic_DNA"/>
</dbReference>
<sequence>MNRNFLAAWNLLLSTFSFIGMARTMPHLIHNLFNMTLQQNVCQEAADDWGSFSTGLWVQLFIYSKPFELIDTYFIVARKRPLIFLHWYHHVTVLLFCWHSYAFEAATGLFFVAMNYSVHAIMYGYYCLMALRMKPKWINPVYITMAQITQMIVGISVCLASYYYKKNHTGTCSVTDDNLIAGAVMYGSYAFLFIKFALDRFLPKSMRFGTGMEKTPKAKKIE</sequence>
<evidence type="ECO:0000256" key="5">
    <source>
        <dbReference type="ARBA" id="ARBA00022832"/>
    </source>
</evidence>
<feature type="transmembrane region" description="Helical" evidence="10">
    <location>
        <begin position="140"/>
        <end position="164"/>
    </location>
</feature>
<evidence type="ECO:0000256" key="10">
    <source>
        <dbReference type="RuleBase" id="RU361115"/>
    </source>
</evidence>
<comment type="caution">
    <text evidence="12">The sequence shown here is derived from an EMBL/GenBank/DDBJ whole genome shotgun (WGS) entry which is preliminary data.</text>
</comment>
<evidence type="ECO:0000256" key="3">
    <source>
        <dbReference type="ARBA" id="ARBA00022679"/>
    </source>
</evidence>
<evidence type="ECO:0000256" key="9">
    <source>
        <dbReference type="ARBA" id="ARBA00023160"/>
    </source>
</evidence>
<dbReference type="EC" id="2.3.1.-" evidence="10"/>
<keyword evidence="3 10" id="KW-0808">Transferase</keyword>
<feature type="transmembrane region" description="Helical" evidence="10">
    <location>
        <begin position="109"/>
        <end position="128"/>
    </location>
</feature>
<reference evidence="12 13" key="1">
    <citation type="journal article" date="2023" name="Commun. Biol.">
        <title>Genome analysis of Parmales, the sister group of diatoms, reveals the evolutionary specialization of diatoms from phago-mixotrophs to photoautotrophs.</title>
        <authorList>
            <person name="Ban H."/>
            <person name="Sato S."/>
            <person name="Yoshikawa S."/>
            <person name="Yamada K."/>
            <person name="Nakamura Y."/>
            <person name="Ichinomiya M."/>
            <person name="Sato N."/>
            <person name="Blanc-Mathieu R."/>
            <person name="Endo H."/>
            <person name="Kuwata A."/>
            <person name="Ogata H."/>
        </authorList>
    </citation>
    <scope>NUCLEOTIDE SEQUENCE [LARGE SCALE GENOMIC DNA]</scope>
</reference>
<keyword evidence="2 10" id="KW-0444">Lipid biosynthesis</keyword>
<dbReference type="InterPro" id="IPR002076">
    <property type="entry name" value="ELO_fam"/>
</dbReference>
<feature type="transmembrane region" description="Helical" evidence="10">
    <location>
        <begin position="179"/>
        <end position="198"/>
    </location>
</feature>
<dbReference type="Proteomes" id="UP001165060">
    <property type="component" value="Unassembled WGS sequence"/>
</dbReference>
<evidence type="ECO:0000313" key="12">
    <source>
        <dbReference type="EMBL" id="GMI38502.1"/>
    </source>
</evidence>
<dbReference type="Pfam" id="PF01151">
    <property type="entry name" value="ELO"/>
    <property type="match status" value="1"/>
</dbReference>
<feature type="chain" id="PRO_5047363217" description="Elongation of fatty acids protein" evidence="11">
    <location>
        <begin position="23"/>
        <end position="222"/>
    </location>
</feature>
<feature type="transmembrane region" description="Helical" evidence="10">
    <location>
        <begin position="56"/>
        <end position="76"/>
    </location>
</feature>
<protein>
    <recommendedName>
        <fullName evidence="10">Elongation of fatty acids protein</fullName>
        <ecNumber evidence="10">2.3.1.-</ecNumber>
    </recommendedName>
</protein>
<comment type="similarity">
    <text evidence="10">Belongs to the ELO family.</text>
</comment>
<evidence type="ECO:0000256" key="7">
    <source>
        <dbReference type="ARBA" id="ARBA00023098"/>
    </source>
</evidence>
<name>A0ABQ6N354_9STRA</name>
<comment type="catalytic activity">
    <reaction evidence="10">
        <text>an acyl-CoA + malonyl-CoA + H(+) = a 3-oxoacyl-CoA + CO2 + CoA</text>
        <dbReference type="Rhea" id="RHEA:50252"/>
        <dbReference type="ChEBI" id="CHEBI:15378"/>
        <dbReference type="ChEBI" id="CHEBI:16526"/>
        <dbReference type="ChEBI" id="CHEBI:57287"/>
        <dbReference type="ChEBI" id="CHEBI:57384"/>
        <dbReference type="ChEBI" id="CHEBI:58342"/>
        <dbReference type="ChEBI" id="CHEBI:90726"/>
    </reaction>
    <physiologicalReaction direction="left-to-right" evidence="10">
        <dbReference type="Rhea" id="RHEA:50253"/>
    </physiologicalReaction>
</comment>
<keyword evidence="5 10" id="KW-0276">Fatty acid metabolism</keyword>